<evidence type="ECO:0000313" key="2">
    <source>
        <dbReference type="EMBL" id="KRX02791.1"/>
    </source>
</evidence>
<name>A0A0V0QKR8_PSEPJ</name>
<accession>A0A0V0QKR8</accession>
<feature type="region of interest" description="Disordered" evidence="1">
    <location>
        <begin position="41"/>
        <end position="131"/>
    </location>
</feature>
<comment type="caution">
    <text evidence="2">The sequence shown here is derived from an EMBL/GenBank/DDBJ whole genome shotgun (WGS) entry which is preliminary data.</text>
</comment>
<organism evidence="2 3">
    <name type="scientific">Pseudocohnilembus persalinus</name>
    <name type="common">Ciliate</name>
    <dbReference type="NCBI Taxonomy" id="266149"/>
    <lineage>
        <taxon>Eukaryota</taxon>
        <taxon>Sar</taxon>
        <taxon>Alveolata</taxon>
        <taxon>Ciliophora</taxon>
        <taxon>Intramacronucleata</taxon>
        <taxon>Oligohymenophorea</taxon>
        <taxon>Scuticociliatia</taxon>
        <taxon>Philasterida</taxon>
        <taxon>Pseudocohnilembidae</taxon>
        <taxon>Pseudocohnilembus</taxon>
    </lineage>
</organism>
<dbReference type="AlphaFoldDB" id="A0A0V0QKR8"/>
<feature type="compositionally biased region" description="Basic and acidic residues" evidence="1">
    <location>
        <begin position="41"/>
        <end position="54"/>
    </location>
</feature>
<feature type="compositionally biased region" description="Low complexity" evidence="1">
    <location>
        <begin position="104"/>
        <end position="115"/>
    </location>
</feature>
<keyword evidence="3" id="KW-1185">Reference proteome</keyword>
<reference evidence="2 3" key="1">
    <citation type="journal article" date="2015" name="Sci. Rep.">
        <title>Genome of the facultative scuticociliatosis pathogen Pseudocohnilembus persalinus provides insight into its virulence through horizontal gene transfer.</title>
        <authorList>
            <person name="Xiong J."/>
            <person name="Wang G."/>
            <person name="Cheng J."/>
            <person name="Tian M."/>
            <person name="Pan X."/>
            <person name="Warren A."/>
            <person name="Jiang C."/>
            <person name="Yuan D."/>
            <person name="Miao W."/>
        </authorList>
    </citation>
    <scope>NUCLEOTIDE SEQUENCE [LARGE SCALE GENOMIC DNA]</scope>
    <source>
        <strain evidence="2">36N120E</strain>
    </source>
</reference>
<gene>
    <name evidence="2" type="ORF">PPERSA_02281</name>
</gene>
<evidence type="ECO:0000313" key="3">
    <source>
        <dbReference type="Proteomes" id="UP000054937"/>
    </source>
</evidence>
<proteinExistence type="predicted"/>
<feature type="compositionally biased region" description="Polar residues" evidence="1">
    <location>
        <begin position="86"/>
        <end position="103"/>
    </location>
</feature>
<protein>
    <submittedName>
        <fullName evidence="2">Uncharacterized protein</fullName>
    </submittedName>
</protein>
<feature type="compositionally biased region" description="Polar residues" evidence="1">
    <location>
        <begin position="116"/>
        <end position="131"/>
    </location>
</feature>
<dbReference type="EMBL" id="LDAU01000152">
    <property type="protein sequence ID" value="KRX02791.1"/>
    <property type="molecule type" value="Genomic_DNA"/>
</dbReference>
<sequence length="131" mass="15169">MNTQKLHRIKNHLEKKRNIYNQAMHKNRSNLKFQILKKIKDQNDKDAKSHESQKLNDTQENIQPQNQKKSQNTIGIVDEDDEIYGKNSQNTSLDKSSNDMDTYSISSSENSSELEGQQTYGNNLINLSKNN</sequence>
<evidence type="ECO:0000256" key="1">
    <source>
        <dbReference type="SAM" id="MobiDB-lite"/>
    </source>
</evidence>
<dbReference type="InParanoid" id="A0A0V0QKR8"/>
<dbReference type="Proteomes" id="UP000054937">
    <property type="component" value="Unassembled WGS sequence"/>
</dbReference>
<feature type="compositionally biased region" description="Polar residues" evidence="1">
    <location>
        <begin position="55"/>
        <end position="74"/>
    </location>
</feature>